<gene>
    <name evidence="1" type="ORF">BDP81DRAFT_130325</name>
</gene>
<dbReference type="GeneID" id="85466596"/>
<name>A0AAJ0A2I2_9PEZI</name>
<dbReference type="RefSeq" id="XP_060449871.1">
    <property type="nucleotide sequence ID" value="XM_060581734.1"/>
</dbReference>
<organism evidence="1 2">
    <name type="scientific">Colletotrichum phormii</name>
    <dbReference type="NCBI Taxonomy" id="359342"/>
    <lineage>
        <taxon>Eukaryota</taxon>
        <taxon>Fungi</taxon>
        <taxon>Dikarya</taxon>
        <taxon>Ascomycota</taxon>
        <taxon>Pezizomycotina</taxon>
        <taxon>Sordariomycetes</taxon>
        <taxon>Hypocreomycetidae</taxon>
        <taxon>Glomerellales</taxon>
        <taxon>Glomerellaceae</taxon>
        <taxon>Colletotrichum</taxon>
        <taxon>Colletotrichum acutatum species complex</taxon>
    </lineage>
</organism>
<proteinExistence type="predicted"/>
<protein>
    <submittedName>
        <fullName evidence="1">Uncharacterized protein</fullName>
    </submittedName>
</protein>
<keyword evidence="2" id="KW-1185">Reference proteome</keyword>
<sequence>MNCYGYTLFEMKNARDQTSEKPTRFQSKHVKRGGSFSTIRDSMADDPTGLPRARRLDPSHAVSFWRRRQAHPAWRFEKGQSMSRVPATRMRTQVSSDLKVAIVNAVVQCNPLCGRTRNRWPGDGTPRKQTQATAATAPCVSSKLKAVQVGDKYLMCPNTSSFEVGQIILDESEMGRKVSSKGFSKE</sequence>
<evidence type="ECO:0000313" key="1">
    <source>
        <dbReference type="EMBL" id="KAK1641264.1"/>
    </source>
</evidence>
<reference evidence="1" key="1">
    <citation type="submission" date="2021-06" db="EMBL/GenBank/DDBJ databases">
        <title>Comparative genomics, transcriptomics and evolutionary studies reveal genomic signatures of adaptation to plant cell wall in hemibiotrophic fungi.</title>
        <authorList>
            <consortium name="DOE Joint Genome Institute"/>
            <person name="Baroncelli R."/>
            <person name="Diaz J.F."/>
            <person name="Benocci T."/>
            <person name="Peng M."/>
            <person name="Battaglia E."/>
            <person name="Haridas S."/>
            <person name="Andreopoulos W."/>
            <person name="Labutti K."/>
            <person name="Pangilinan J."/>
            <person name="Floch G.L."/>
            <person name="Makela M.R."/>
            <person name="Henrissat B."/>
            <person name="Grigoriev I.V."/>
            <person name="Crouch J.A."/>
            <person name="De Vries R.P."/>
            <person name="Sukno S.A."/>
            <person name="Thon M.R."/>
        </authorList>
    </citation>
    <scope>NUCLEOTIDE SEQUENCE</scope>
    <source>
        <strain evidence="1">CBS 102054</strain>
    </source>
</reference>
<accession>A0AAJ0A2I2</accession>
<evidence type="ECO:0000313" key="2">
    <source>
        <dbReference type="Proteomes" id="UP001243989"/>
    </source>
</evidence>
<dbReference type="EMBL" id="JAHMHQ010000003">
    <property type="protein sequence ID" value="KAK1641264.1"/>
    <property type="molecule type" value="Genomic_DNA"/>
</dbReference>
<dbReference type="AlphaFoldDB" id="A0AAJ0A2I2"/>
<comment type="caution">
    <text evidence="1">The sequence shown here is derived from an EMBL/GenBank/DDBJ whole genome shotgun (WGS) entry which is preliminary data.</text>
</comment>
<dbReference type="Proteomes" id="UP001243989">
    <property type="component" value="Unassembled WGS sequence"/>
</dbReference>